<dbReference type="Proteomes" id="UP000006898">
    <property type="component" value="Chromosome"/>
</dbReference>
<proteinExistence type="predicted"/>
<evidence type="ECO:0000256" key="1">
    <source>
        <dbReference type="SAM" id="MobiDB-lite"/>
    </source>
</evidence>
<dbReference type="eggNOG" id="ENOG5032YT2">
    <property type="taxonomic scope" value="Bacteria"/>
</dbReference>
<sequence length="113" mass="12533">MDMQPGQRVKSVRCTRDTLRVELLDGRTIIVPLAWYPRLLHATPQQRAKWKIAGGGYGIHWPAVDEDLSVEGLLRGLPAPRVGLQVPIKVGRARLRPTPRPANARSASLRARG</sequence>
<dbReference type="KEGG" id="mox:DAMO_2172"/>
<name>D5MHJ0_METO1</name>
<dbReference type="Gene3D" id="3.30.2020.40">
    <property type="entry name" value="Uncharacterised protein PF10387, DUF2442"/>
    <property type="match status" value="1"/>
</dbReference>
<dbReference type="STRING" id="671143.DAMO_2172"/>
<accession>D5MHJ0</accession>
<dbReference type="HOGENOM" id="CLU_2128927_0_0_0"/>
<dbReference type="InterPro" id="IPR018841">
    <property type="entry name" value="DUF2442"/>
</dbReference>
<protein>
    <recommendedName>
        <fullName evidence="4">DUF2442 domain-containing protein</fullName>
    </recommendedName>
</protein>
<dbReference type="EMBL" id="FP565575">
    <property type="protein sequence ID" value="CBE69222.1"/>
    <property type="molecule type" value="Genomic_DNA"/>
</dbReference>
<evidence type="ECO:0000313" key="3">
    <source>
        <dbReference type="Proteomes" id="UP000006898"/>
    </source>
</evidence>
<reference evidence="2 3" key="1">
    <citation type="journal article" date="2010" name="Nature">
        <title>Nitrite-driven anaerobic methane oxidation by oxygenic bacteria.</title>
        <authorList>
            <person name="Ettwig K.F."/>
            <person name="Butler M.K."/>
            <person name="Le Paslier D."/>
            <person name="Pelletier E."/>
            <person name="Mangenot S."/>
            <person name="Kuypers M.M.M."/>
            <person name="Schreiber F."/>
            <person name="Dutilh B.E."/>
            <person name="Zedelius J."/>
            <person name="de Beer D."/>
            <person name="Gloerich J."/>
            <person name="Wessels H.J.C.T."/>
            <person name="van Allen T."/>
            <person name="Luesken F."/>
            <person name="Wu M."/>
            <person name="van de Pas-Schoonen K.T."/>
            <person name="Op den Camp H.J.M."/>
            <person name="Janssen-Megens E.M."/>
            <person name="Francoijs K-J."/>
            <person name="Stunnenberg H."/>
            <person name="Weissenbach J."/>
            <person name="Jetten M.S.M."/>
            <person name="Strous M."/>
        </authorList>
    </citation>
    <scope>NUCLEOTIDE SEQUENCE [LARGE SCALE GENOMIC DNA]</scope>
</reference>
<evidence type="ECO:0000313" key="2">
    <source>
        <dbReference type="EMBL" id="CBE69222.1"/>
    </source>
</evidence>
<dbReference type="Pfam" id="PF10387">
    <property type="entry name" value="DUF2442"/>
    <property type="match status" value="1"/>
</dbReference>
<gene>
    <name evidence="2" type="ORF">DAMO_2172</name>
</gene>
<organism evidence="2 3">
    <name type="scientific">Methylomirabilis oxygeniifera</name>
    <dbReference type="NCBI Taxonomy" id="671143"/>
    <lineage>
        <taxon>Bacteria</taxon>
        <taxon>Candidatus Methylomirabilota</taxon>
        <taxon>Candidatus Methylomirabilia</taxon>
        <taxon>Candidatus Methylomirabilales</taxon>
        <taxon>Candidatus Methylomirabilaceae</taxon>
        <taxon>Candidatus Methylomirabilis</taxon>
    </lineage>
</organism>
<evidence type="ECO:0008006" key="4">
    <source>
        <dbReference type="Google" id="ProtNLM"/>
    </source>
</evidence>
<dbReference type="AlphaFoldDB" id="D5MHJ0"/>
<feature type="region of interest" description="Disordered" evidence="1">
    <location>
        <begin position="93"/>
        <end position="113"/>
    </location>
</feature>